<dbReference type="Proteomes" id="UP000317036">
    <property type="component" value="Unassembled WGS sequence"/>
</dbReference>
<dbReference type="RefSeq" id="WP_144849606.1">
    <property type="nucleotide sequence ID" value="NZ_VNJI01000022.1"/>
</dbReference>
<dbReference type="Gene3D" id="3.40.630.30">
    <property type="match status" value="1"/>
</dbReference>
<evidence type="ECO:0000313" key="5">
    <source>
        <dbReference type="Proteomes" id="UP000317036"/>
    </source>
</evidence>
<accession>A0A559K8Y0</accession>
<dbReference type="Pfam" id="PF00583">
    <property type="entry name" value="Acetyltransf_1"/>
    <property type="match status" value="1"/>
</dbReference>
<name>A0A559K8Y0_9BACL</name>
<dbReference type="InterPro" id="IPR000182">
    <property type="entry name" value="GNAT_dom"/>
</dbReference>
<dbReference type="SUPFAM" id="SSF55729">
    <property type="entry name" value="Acyl-CoA N-acyltransferases (Nat)"/>
    <property type="match status" value="1"/>
</dbReference>
<protein>
    <submittedName>
        <fullName evidence="4">GNAT family N-acetyltransferase</fullName>
    </submittedName>
</protein>
<evidence type="ECO:0000256" key="1">
    <source>
        <dbReference type="ARBA" id="ARBA00022679"/>
    </source>
</evidence>
<dbReference type="InterPro" id="IPR016181">
    <property type="entry name" value="Acyl_CoA_acyltransferase"/>
</dbReference>
<dbReference type="CDD" id="cd04301">
    <property type="entry name" value="NAT_SF"/>
    <property type="match status" value="1"/>
</dbReference>
<dbReference type="PANTHER" id="PTHR43877">
    <property type="entry name" value="AMINOALKYLPHOSPHONATE N-ACETYLTRANSFERASE-RELATED-RELATED"/>
    <property type="match status" value="1"/>
</dbReference>
<gene>
    <name evidence="4" type="ORF">FPZ49_18385</name>
</gene>
<evidence type="ECO:0000259" key="3">
    <source>
        <dbReference type="PROSITE" id="PS51186"/>
    </source>
</evidence>
<evidence type="ECO:0000313" key="4">
    <source>
        <dbReference type="EMBL" id="TVY08582.1"/>
    </source>
</evidence>
<keyword evidence="2" id="KW-0012">Acyltransferase</keyword>
<reference evidence="4 5" key="1">
    <citation type="submission" date="2019-07" db="EMBL/GenBank/DDBJ databases">
        <authorList>
            <person name="Kim J."/>
        </authorList>
    </citation>
    <scope>NUCLEOTIDE SEQUENCE [LARGE SCALE GENOMIC DNA]</scope>
    <source>
        <strain evidence="4 5">JC52</strain>
    </source>
</reference>
<dbReference type="EMBL" id="VNJI01000022">
    <property type="protein sequence ID" value="TVY08582.1"/>
    <property type="molecule type" value="Genomic_DNA"/>
</dbReference>
<organism evidence="4 5">
    <name type="scientific">Paenibacillus cremeus</name>
    <dbReference type="NCBI Taxonomy" id="2163881"/>
    <lineage>
        <taxon>Bacteria</taxon>
        <taxon>Bacillati</taxon>
        <taxon>Bacillota</taxon>
        <taxon>Bacilli</taxon>
        <taxon>Bacillales</taxon>
        <taxon>Paenibacillaceae</taxon>
        <taxon>Paenibacillus</taxon>
    </lineage>
</organism>
<dbReference type="AlphaFoldDB" id="A0A559K8Y0"/>
<keyword evidence="5" id="KW-1185">Reference proteome</keyword>
<keyword evidence="1 4" id="KW-0808">Transferase</keyword>
<comment type="caution">
    <text evidence="4">The sequence shown here is derived from an EMBL/GenBank/DDBJ whole genome shotgun (WGS) entry which is preliminary data.</text>
</comment>
<dbReference type="PROSITE" id="PS51186">
    <property type="entry name" value="GNAT"/>
    <property type="match status" value="1"/>
</dbReference>
<sequence>MSNEITTMELHSIDPAALTPLSELLIHVVEDGASIGFLPPVGHQDAVAYWSGVLQPGVVMWAAVQQGRIVGTVQLHLALKANAVHRAEVAKLMVHPEHRRQGIAQRLMQTLENAAKEQSRSLLVLDTRAGDPSNTLYQSLGYIEAGRIPNYAMSADGSLHETVYYYKQL</sequence>
<proteinExistence type="predicted"/>
<feature type="domain" description="N-acetyltransferase" evidence="3">
    <location>
        <begin position="8"/>
        <end position="169"/>
    </location>
</feature>
<dbReference type="GO" id="GO:0016747">
    <property type="term" value="F:acyltransferase activity, transferring groups other than amino-acyl groups"/>
    <property type="evidence" value="ECO:0007669"/>
    <property type="project" value="InterPro"/>
</dbReference>
<dbReference type="InterPro" id="IPR050832">
    <property type="entry name" value="Bact_Acetyltransf"/>
</dbReference>
<evidence type="ECO:0000256" key="2">
    <source>
        <dbReference type="ARBA" id="ARBA00023315"/>
    </source>
</evidence>
<dbReference type="OrthoDB" id="3389160at2"/>